<proteinExistence type="predicted"/>
<dbReference type="GO" id="GO:0006285">
    <property type="term" value="P:base-excision repair, AP site formation"/>
    <property type="evidence" value="ECO:0007669"/>
    <property type="project" value="TreeGrafter"/>
</dbReference>
<name>A0A6J4I886_9ACTN</name>
<organism evidence="5">
    <name type="scientific">uncultured Mycobacteriales bacterium</name>
    <dbReference type="NCBI Taxonomy" id="581187"/>
    <lineage>
        <taxon>Bacteria</taxon>
        <taxon>Bacillati</taxon>
        <taxon>Actinomycetota</taxon>
        <taxon>Actinomycetes</taxon>
        <taxon>Mycobacteriales</taxon>
        <taxon>environmental samples</taxon>
    </lineage>
</organism>
<sequence>MLSAPRGDVDLGSTLGQLAVLPRDPTVRLAPGRFERATSTPEGPGGIALTWDDGPEVGIVGYGPGGRWLTDRAPGLLGRHDDVTGFEPVARPVRDLWRRHRGDRIARTGTLWHDLAWFVVQQRVSRTDAAAQWHRLVAALGTPVPGLPGLLAPPAPATVARLAYHDLHRCGIERQRADTLLRAAVAVHRLQHLVDGGAEPALSALRDVRGIGPWTAGCLATHTWGAPDEVILGDDGIPSLVAWVLAREPRADDARMLELLEPYRPHRYRVVRLAFLSGERPPRRGPRGRPHDIRRR</sequence>
<comment type="catalytic activity">
    <reaction evidence="1">
        <text>Hydrolysis of alkylated DNA, releasing 3-methyladenine, 3-methylguanine, 7-methylguanine and 7-methyladenine.</text>
        <dbReference type="EC" id="3.2.2.21"/>
    </reaction>
</comment>
<dbReference type="GO" id="GO:0032131">
    <property type="term" value="F:alkylated DNA binding"/>
    <property type="evidence" value="ECO:0007669"/>
    <property type="project" value="TreeGrafter"/>
</dbReference>
<evidence type="ECO:0000256" key="4">
    <source>
        <dbReference type="ARBA" id="ARBA00023204"/>
    </source>
</evidence>
<dbReference type="AlphaFoldDB" id="A0A6J4I886"/>
<dbReference type="GO" id="GO:0006307">
    <property type="term" value="P:DNA alkylation repair"/>
    <property type="evidence" value="ECO:0007669"/>
    <property type="project" value="TreeGrafter"/>
</dbReference>
<accession>A0A6J4I886</accession>
<dbReference type="GO" id="GO:0032993">
    <property type="term" value="C:protein-DNA complex"/>
    <property type="evidence" value="ECO:0007669"/>
    <property type="project" value="TreeGrafter"/>
</dbReference>
<dbReference type="InterPro" id="IPR051912">
    <property type="entry name" value="Alkylbase_DNA_Glycosylase/TA"/>
</dbReference>
<gene>
    <name evidence="5" type="ORF">AVDCRST_MAG41-1539</name>
</gene>
<keyword evidence="4" id="KW-0234">DNA repair</keyword>
<dbReference type="EMBL" id="CADCTP010000141">
    <property type="protein sequence ID" value="CAA9242950.1"/>
    <property type="molecule type" value="Genomic_DNA"/>
</dbReference>
<reference evidence="5" key="1">
    <citation type="submission" date="2020-02" db="EMBL/GenBank/DDBJ databases">
        <authorList>
            <person name="Meier V. D."/>
        </authorList>
    </citation>
    <scope>NUCLEOTIDE SEQUENCE</scope>
    <source>
        <strain evidence="5">AVDCRST_MAG41</strain>
    </source>
</reference>
<dbReference type="InterPro" id="IPR011257">
    <property type="entry name" value="DNA_glycosylase"/>
</dbReference>
<protein>
    <recommendedName>
        <fullName evidence="2">DNA-3-methyladenine glycosylase II</fullName>
        <ecNumber evidence="2">3.2.2.21</ecNumber>
    </recommendedName>
</protein>
<evidence type="ECO:0000313" key="5">
    <source>
        <dbReference type="EMBL" id="CAA9242950.1"/>
    </source>
</evidence>
<dbReference type="PANTHER" id="PTHR43003:SF6">
    <property type="entry name" value="DNA GLYCOSYLASE"/>
    <property type="match status" value="1"/>
</dbReference>
<keyword evidence="3" id="KW-0227">DNA damage</keyword>
<dbReference type="SUPFAM" id="SSF48150">
    <property type="entry name" value="DNA-glycosylase"/>
    <property type="match status" value="1"/>
</dbReference>
<evidence type="ECO:0000256" key="3">
    <source>
        <dbReference type="ARBA" id="ARBA00022763"/>
    </source>
</evidence>
<dbReference type="GO" id="GO:0043916">
    <property type="term" value="F:DNA-7-methylguanine glycosylase activity"/>
    <property type="evidence" value="ECO:0007669"/>
    <property type="project" value="TreeGrafter"/>
</dbReference>
<dbReference type="InterPro" id="IPR003265">
    <property type="entry name" value="HhH-GPD_domain"/>
</dbReference>
<dbReference type="EC" id="3.2.2.21" evidence="2"/>
<dbReference type="GO" id="GO:0005737">
    <property type="term" value="C:cytoplasm"/>
    <property type="evidence" value="ECO:0007669"/>
    <property type="project" value="TreeGrafter"/>
</dbReference>
<evidence type="ECO:0000256" key="1">
    <source>
        <dbReference type="ARBA" id="ARBA00000086"/>
    </source>
</evidence>
<evidence type="ECO:0000256" key="2">
    <source>
        <dbReference type="ARBA" id="ARBA00012000"/>
    </source>
</evidence>
<dbReference type="GO" id="GO:0008725">
    <property type="term" value="F:DNA-3-methyladenine glycosylase activity"/>
    <property type="evidence" value="ECO:0007669"/>
    <property type="project" value="TreeGrafter"/>
</dbReference>
<dbReference type="Gene3D" id="1.10.340.30">
    <property type="entry name" value="Hypothetical protein, domain 2"/>
    <property type="match status" value="1"/>
</dbReference>
<dbReference type="CDD" id="cd00056">
    <property type="entry name" value="ENDO3c"/>
    <property type="match status" value="1"/>
</dbReference>
<dbReference type="PANTHER" id="PTHR43003">
    <property type="entry name" value="DNA-3-METHYLADENINE GLYCOSYLASE"/>
    <property type="match status" value="1"/>
</dbReference>